<name>A0ABT4QG92_9BACL</name>
<gene>
    <name evidence="2" type="ORF">O9H85_26615</name>
</gene>
<evidence type="ECO:0000313" key="2">
    <source>
        <dbReference type="EMBL" id="MCZ8515907.1"/>
    </source>
</evidence>
<protein>
    <recommendedName>
        <fullName evidence="4">Transposase</fullName>
    </recommendedName>
</protein>
<dbReference type="RefSeq" id="WP_269884439.1">
    <property type="nucleotide sequence ID" value="NZ_JAQAGZ010000020.1"/>
</dbReference>
<keyword evidence="3" id="KW-1185">Reference proteome</keyword>
<evidence type="ECO:0008006" key="4">
    <source>
        <dbReference type="Google" id="ProtNLM"/>
    </source>
</evidence>
<evidence type="ECO:0000313" key="3">
    <source>
        <dbReference type="Proteomes" id="UP001527882"/>
    </source>
</evidence>
<dbReference type="Proteomes" id="UP001527882">
    <property type="component" value="Unassembled WGS sequence"/>
</dbReference>
<reference evidence="2 3" key="1">
    <citation type="submission" date="2022-12" db="EMBL/GenBank/DDBJ databases">
        <title>Draft genome sequence of Paenibacillus sp. dW9.</title>
        <authorList>
            <person name="Choi E.-W."/>
            <person name="Kim D.-U."/>
        </authorList>
    </citation>
    <scope>NUCLEOTIDE SEQUENCE [LARGE SCALE GENOMIC DNA]</scope>
    <source>
        <strain evidence="3">dW9</strain>
    </source>
</reference>
<comment type="caution">
    <text evidence="2">The sequence shown here is derived from an EMBL/GenBank/DDBJ whole genome shotgun (WGS) entry which is preliminary data.</text>
</comment>
<organism evidence="2 3">
    <name type="scientific">Paenibacillus gyeongsangnamensis</name>
    <dbReference type="NCBI Taxonomy" id="3388067"/>
    <lineage>
        <taxon>Bacteria</taxon>
        <taxon>Bacillati</taxon>
        <taxon>Bacillota</taxon>
        <taxon>Bacilli</taxon>
        <taxon>Bacillales</taxon>
        <taxon>Paenibacillaceae</taxon>
        <taxon>Paenibacillus</taxon>
    </lineage>
</organism>
<feature type="region of interest" description="Disordered" evidence="1">
    <location>
        <begin position="27"/>
        <end position="58"/>
    </location>
</feature>
<dbReference type="EMBL" id="JAQAGZ010000020">
    <property type="protein sequence ID" value="MCZ8515907.1"/>
    <property type="molecule type" value="Genomic_DNA"/>
</dbReference>
<evidence type="ECO:0000256" key="1">
    <source>
        <dbReference type="SAM" id="MobiDB-lite"/>
    </source>
</evidence>
<proteinExistence type="predicted"/>
<accession>A0ABT4QG92</accession>
<sequence length="58" mass="6667">MLRVSCEEIIISLGIDPSKFEEWKKKHLKRDEVTPESPPSGDQEQPILRTPPLDEPLI</sequence>